<dbReference type="Proteomes" id="UP000469430">
    <property type="component" value="Unassembled WGS sequence"/>
</dbReference>
<dbReference type="OrthoDB" id="7508414at2"/>
<reference evidence="1 2" key="1">
    <citation type="submission" date="2019-12" db="EMBL/GenBank/DDBJ databases">
        <title>Genomic-based taxomic classification of the family Erythrobacteraceae.</title>
        <authorList>
            <person name="Xu L."/>
        </authorList>
    </citation>
    <scope>NUCLEOTIDE SEQUENCE [LARGE SCALE GENOMIC DNA]</scope>
    <source>
        <strain evidence="1 2">S36</strain>
    </source>
</reference>
<dbReference type="AlphaFoldDB" id="A0A6I4TTV7"/>
<organism evidence="1 2">
    <name type="scientific">Croceibacterium xixiisoli</name>
    <dbReference type="NCBI Taxonomy" id="1476466"/>
    <lineage>
        <taxon>Bacteria</taxon>
        <taxon>Pseudomonadati</taxon>
        <taxon>Pseudomonadota</taxon>
        <taxon>Alphaproteobacteria</taxon>
        <taxon>Sphingomonadales</taxon>
        <taxon>Erythrobacteraceae</taxon>
        <taxon>Croceibacterium</taxon>
    </lineage>
</organism>
<dbReference type="RefSeq" id="WP_161391025.1">
    <property type="nucleotide sequence ID" value="NZ_JBHSCP010000001.1"/>
</dbReference>
<accession>A0A6I4TTV7</accession>
<sequence length="129" mass="13906">MQTHTRALIAAAAFAFVTGRKVAGMFDHTAGQDLRIAAEARGDRLQGHDGDRDAAFGGTLPEIQEAGASSSITIKRHEGRATGYDRASETHFEAVVEDGMVKLYDHGEAAWFAYEIQDADAAQSYYRGG</sequence>
<gene>
    <name evidence="1" type="ORF">GRI97_09850</name>
</gene>
<keyword evidence="2" id="KW-1185">Reference proteome</keyword>
<proteinExistence type="predicted"/>
<evidence type="ECO:0000313" key="2">
    <source>
        <dbReference type="Proteomes" id="UP000469430"/>
    </source>
</evidence>
<name>A0A6I4TTV7_9SPHN</name>
<dbReference type="EMBL" id="WTYJ01000002">
    <property type="protein sequence ID" value="MXO99292.1"/>
    <property type="molecule type" value="Genomic_DNA"/>
</dbReference>
<evidence type="ECO:0000313" key="1">
    <source>
        <dbReference type="EMBL" id="MXO99292.1"/>
    </source>
</evidence>
<protein>
    <submittedName>
        <fullName evidence="1">Uncharacterized protein</fullName>
    </submittedName>
</protein>
<comment type="caution">
    <text evidence="1">The sequence shown here is derived from an EMBL/GenBank/DDBJ whole genome shotgun (WGS) entry which is preliminary data.</text>
</comment>